<dbReference type="InterPro" id="IPR011047">
    <property type="entry name" value="Quinoprotein_ADH-like_sf"/>
</dbReference>
<feature type="region of interest" description="Disordered" evidence="4">
    <location>
        <begin position="1"/>
        <end position="22"/>
    </location>
</feature>
<comment type="similarity">
    <text evidence="2">Belongs to the bacterial PQQ dehydrogenase family.</text>
</comment>
<gene>
    <name evidence="6" type="ORF">METZ01_LOCUS229556</name>
</gene>
<dbReference type="SUPFAM" id="SSF50998">
    <property type="entry name" value="Quinoprotein alcohol dehydrogenase-like"/>
    <property type="match status" value="1"/>
</dbReference>
<dbReference type="GO" id="GO:0016491">
    <property type="term" value="F:oxidoreductase activity"/>
    <property type="evidence" value="ECO:0007669"/>
    <property type="project" value="UniProtKB-KW"/>
</dbReference>
<proteinExistence type="inferred from homology"/>
<reference evidence="6" key="1">
    <citation type="submission" date="2018-05" db="EMBL/GenBank/DDBJ databases">
        <authorList>
            <person name="Lanie J.A."/>
            <person name="Ng W.-L."/>
            <person name="Kazmierczak K.M."/>
            <person name="Andrzejewski T.M."/>
            <person name="Davidsen T.M."/>
            <person name="Wayne K.J."/>
            <person name="Tettelin H."/>
            <person name="Glass J.I."/>
            <person name="Rusch D."/>
            <person name="Podicherti R."/>
            <person name="Tsui H.-C.T."/>
            <person name="Winkler M.E."/>
        </authorList>
    </citation>
    <scope>NUCLEOTIDE SEQUENCE</scope>
</reference>
<accession>A0A382GP83</accession>
<sequence>GAVEWVTHTIPAPGEPGSETWETDAWKTGGGSVWLTGNYDSETGISYWGTGNAAPWTGDLHPGDNLYTTSTIGLRVADGKLVGHHQYHWNDSWDWDEVSTPLLIPLERDGKKINGLVHAGRNGYLWLLDRGTGSDIGFVDAHKYVRQDVFTSIDPNTGRPTYNEANKPVVGKEIHFCPSLWGGKDWPPEAYNPNTGLFYIPANDNLCGSLIGEDVPYSAGDLWLGVPIPDIKMYYVEGSDHIGEVQAWNLKTGKEVWATNFESFNWGPLLATGGNLVFAGGTRDRLFRAFHGETGEILWQFRTNSGITAVPSSYSVNGTQYIAVQAGWGVDAVRMEGSLNAERGWDGDMRPTPIGGVLWVFKLD</sequence>
<feature type="non-terminal residue" evidence="6">
    <location>
        <position position="1"/>
    </location>
</feature>
<feature type="domain" description="Pyrrolo-quinoline quinone repeat" evidence="5">
    <location>
        <begin position="263"/>
        <end position="322"/>
    </location>
</feature>
<evidence type="ECO:0000256" key="4">
    <source>
        <dbReference type="SAM" id="MobiDB-lite"/>
    </source>
</evidence>
<evidence type="ECO:0000256" key="1">
    <source>
        <dbReference type="ARBA" id="ARBA00001931"/>
    </source>
</evidence>
<dbReference type="AlphaFoldDB" id="A0A382GP83"/>
<evidence type="ECO:0000259" key="5">
    <source>
        <dbReference type="Pfam" id="PF01011"/>
    </source>
</evidence>
<comment type="cofactor">
    <cofactor evidence="1">
        <name>pyrroloquinoline quinone</name>
        <dbReference type="ChEBI" id="CHEBI:58442"/>
    </cofactor>
</comment>
<dbReference type="PANTHER" id="PTHR32303">
    <property type="entry name" value="QUINOPROTEIN ALCOHOL DEHYDROGENASE (CYTOCHROME C)"/>
    <property type="match status" value="1"/>
</dbReference>
<dbReference type="Pfam" id="PF01011">
    <property type="entry name" value="PQQ"/>
    <property type="match status" value="2"/>
</dbReference>
<dbReference type="EMBL" id="UINC01056542">
    <property type="protein sequence ID" value="SVB76702.1"/>
    <property type="molecule type" value="Genomic_DNA"/>
</dbReference>
<evidence type="ECO:0000313" key="6">
    <source>
        <dbReference type="EMBL" id="SVB76702.1"/>
    </source>
</evidence>
<keyword evidence="3" id="KW-0560">Oxidoreductase</keyword>
<dbReference type="PANTHER" id="PTHR32303:SF20">
    <property type="entry name" value="QUINOPROTEIN ETHANOL DEHYDROGENASE"/>
    <property type="match status" value="1"/>
</dbReference>
<organism evidence="6">
    <name type="scientific">marine metagenome</name>
    <dbReference type="NCBI Taxonomy" id="408172"/>
    <lineage>
        <taxon>unclassified sequences</taxon>
        <taxon>metagenomes</taxon>
        <taxon>ecological metagenomes</taxon>
    </lineage>
</organism>
<protein>
    <recommendedName>
        <fullName evidence="5">Pyrrolo-quinoline quinone repeat domain-containing protein</fullName>
    </recommendedName>
</protein>
<feature type="domain" description="Pyrrolo-quinoline quinone repeat" evidence="5">
    <location>
        <begin position="1"/>
        <end position="142"/>
    </location>
</feature>
<evidence type="ECO:0000256" key="2">
    <source>
        <dbReference type="ARBA" id="ARBA00008156"/>
    </source>
</evidence>
<name>A0A382GP83_9ZZZZ</name>
<evidence type="ECO:0000256" key="3">
    <source>
        <dbReference type="ARBA" id="ARBA00023002"/>
    </source>
</evidence>
<dbReference type="Gene3D" id="2.140.10.10">
    <property type="entry name" value="Quinoprotein alcohol dehydrogenase-like superfamily"/>
    <property type="match status" value="1"/>
</dbReference>
<dbReference type="InterPro" id="IPR002372">
    <property type="entry name" value="PQQ_rpt_dom"/>
</dbReference>